<feature type="transmembrane region" description="Helical" evidence="12">
    <location>
        <begin position="159"/>
        <end position="182"/>
    </location>
</feature>
<dbReference type="GO" id="GO:0046872">
    <property type="term" value="F:metal ion binding"/>
    <property type="evidence" value="ECO:0007669"/>
    <property type="project" value="UniProtKB-KW"/>
</dbReference>
<evidence type="ECO:0000256" key="7">
    <source>
        <dbReference type="ARBA" id="ARBA00022723"/>
    </source>
</evidence>
<dbReference type="AlphaFoldDB" id="A0A1T4Z846"/>
<keyword evidence="7" id="KW-0479">Metal-binding</keyword>
<organism evidence="13 14">
    <name type="scientific">Aeromicrobium choanae</name>
    <dbReference type="NCBI Taxonomy" id="1736691"/>
    <lineage>
        <taxon>Bacteria</taxon>
        <taxon>Bacillati</taxon>
        <taxon>Actinomycetota</taxon>
        <taxon>Actinomycetes</taxon>
        <taxon>Propionibacteriales</taxon>
        <taxon>Nocardioidaceae</taxon>
        <taxon>Aeromicrobium</taxon>
    </lineage>
</organism>
<dbReference type="RefSeq" id="WP_078701009.1">
    <property type="nucleotide sequence ID" value="NZ_LT796768.1"/>
</dbReference>
<keyword evidence="6 12" id="KW-0812">Transmembrane</keyword>
<evidence type="ECO:0000256" key="11">
    <source>
        <dbReference type="ARBA" id="ARBA00023136"/>
    </source>
</evidence>
<dbReference type="PANTHER" id="PTHR43141">
    <property type="entry name" value="CYTOCHROME BD2 SUBUNIT II"/>
    <property type="match status" value="1"/>
</dbReference>
<evidence type="ECO:0000256" key="1">
    <source>
        <dbReference type="ARBA" id="ARBA00004651"/>
    </source>
</evidence>
<feature type="transmembrane region" description="Helical" evidence="12">
    <location>
        <begin position="221"/>
        <end position="240"/>
    </location>
</feature>
<reference evidence="14" key="1">
    <citation type="submission" date="2017-02" db="EMBL/GenBank/DDBJ databases">
        <authorList>
            <person name="Varghese N."/>
            <person name="Submissions S."/>
        </authorList>
    </citation>
    <scope>NUCLEOTIDE SEQUENCE [LARGE SCALE GENOMIC DNA]</scope>
    <source>
        <strain evidence="14">9H-4</strain>
    </source>
</reference>
<dbReference type="InterPro" id="IPR003317">
    <property type="entry name" value="Cyt-d_oxidase_su2"/>
</dbReference>
<evidence type="ECO:0000313" key="13">
    <source>
        <dbReference type="EMBL" id="SKB10144.1"/>
    </source>
</evidence>
<keyword evidence="10" id="KW-0408">Iron</keyword>
<evidence type="ECO:0000256" key="10">
    <source>
        <dbReference type="ARBA" id="ARBA00023004"/>
    </source>
</evidence>
<feature type="transmembrane region" description="Helical" evidence="12">
    <location>
        <begin position="117"/>
        <end position="139"/>
    </location>
</feature>
<sequence length="331" mass="36401">MELTTVWFILIAFLFVGYFVLEGFDFGVGMLVGLLAKDEKERRVLVNTIGPVWDGNEVWLIVGGGAMFAAFPEWYATLFSGFYLPLFLILIALIVRGVAFEYRGLRDQQEWRDRWDWAIIIGSFVPALLWGVAFANIIRGVPINESHEYVGGFFNLLNPYALLGGLLTTSVFLVHGAFFVALKTVGDIRVRAHAFAQRLGAVVAVLAVAFIGWTAVRDGDLAVWVIGGVAALAFLGGLAASMRDRDGWAFVGTAVAIAGVVAMLFVALFPDVMPSTLDPAFSLTTENASSTPYTLKIMTWVAVAFTPIVLMYQAWSYWVFRKRIGVQHIPA</sequence>
<dbReference type="GO" id="GO:0019646">
    <property type="term" value="P:aerobic electron transport chain"/>
    <property type="evidence" value="ECO:0007669"/>
    <property type="project" value="TreeGrafter"/>
</dbReference>
<dbReference type="EMBL" id="LT796768">
    <property type="protein sequence ID" value="SKB10144.1"/>
    <property type="molecule type" value="Genomic_DNA"/>
</dbReference>
<dbReference type="PIRSF" id="PIRSF000267">
    <property type="entry name" value="Cyt_oxidse_sub2"/>
    <property type="match status" value="1"/>
</dbReference>
<evidence type="ECO:0000256" key="4">
    <source>
        <dbReference type="ARBA" id="ARBA00022475"/>
    </source>
</evidence>
<feature type="transmembrane region" description="Helical" evidence="12">
    <location>
        <begin position="297"/>
        <end position="320"/>
    </location>
</feature>
<dbReference type="GO" id="GO:0009055">
    <property type="term" value="F:electron transfer activity"/>
    <property type="evidence" value="ECO:0007669"/>
    <property type="project" value="TreeGrafter"/>
</dbReference>
<feature type="transmembrane region" description="Helical" evidence="12">
    <location>
        <begin position="82"/>
        <end position="105"/>
    </location>
</feature>
<accession>A0A1T4Z846</accession>
<keyword evidence="4" id="KW-1003">Cell membrane</keyword>
<feature type="transmembrane region" description="Helical" evidence="12">
    <location>
        <begin position="247"/>
        <end position="269"/>
    </location>
</feature>
<evidence type="ECO:0000256" key="5">
    <source>
        <dbReference type="ARBA" id="ARBA00022617"/>
    </source>
</evidence>
<dbReference type="PANTHER" id="PTHR43141:SF5">
    <property type="entry name" value="CYTOCHROME BD-I UBIQUINOL OXIDASE SUBUNIT 2"/>
    <property type="match status" value="1"/>
</dbReference>
<evidence type="ECO:0000256" key="6">
    <source>
        <dbReference type="ARBA" id="ARBA00022692"/>
    </source>
</evidence>
<proteinExistence type="inferred from homology"/>
<evidence type="ECO:0000256" key="3">
    <source>
        <dbReference type="ARBA" id="ARBA00022448"/>
    </source>
</evidence>
<evidence type="ECO:0000256" key="2">
    <source>
        <dbReference type="ARBA" id="ARBA00007543"/>
    </source>
</evidence>
<dbReference type="GO" id="GO:0016682">
    <property type="term" value="F:oxidoreductase activity, acting on diphenols and related substances as donors, oxygen as acceptor"/>
    <property type="evidence" value="ECO:0007669"/>
    <property type="project" value="TreeGrafter"/>
</dbReference>
<evidence type="ECO:0000313" key="14">
    <source>
        <dbReference type="Proteomes" id="UP000191040"/>
    </source>
</evidence>
<keyword evidence="8" id="KW-0249">Electron transport</keyword>
<comment type="similarity">
    <text evidence="2">Belongs to the cytochrome ubiquinol oxidase subunit 2 family.</text>
</comment>
<dbReference type="Proteomes" id="UP000191040">
    <property type="component" value="Chromosome I"/>
</dbReference>
<evidence type="ECO:0000256" key="12">
    <source>
        <dbReference type="SAM" id="Phobius"/>
    </source>
</evidence>
<feature type="transmembrane region" description="Helical" evidence="12">
    <location>
        <begin position="6"/>
        <end position="36"/>
    </location>
</feature>
<dbReference type="GO" id="GO:0070069">
    <property type="term" value="C:cytochrome complex"/>
    <property type="evidence" value="ECO:0007669"/>
    <property type="project" value="TreeGrafter"/>
</dbReference>
<evidence type="ECO:0000256" key="9">
    <source>
        <dbReference type="ARBA" id="ARBA00022989"/>
    </source>
</evidence>
<keyword evidence="3" id="KW-0813">Transport</keyword>
<dbReference type="Pfam" id="PF02322">
    <property type="entry name" value="Cyt_bd_oxida_II"/>
    <property type="match status" value="1"/>
</dbReference>
<name>A0A1T4Z846_9ACTN</name>
<gene>
    <name evidence="13" type="ORF">SAMN06295964_3130</name>
</gene>
<dbReference type="OrthoDB" id="9776710at2"/>
<comment type="subcellular location">
    <subcellularLocation>
        <location evidence="1">Cell membrane</location>
        <topology evidence="1">Multi-pass membrane protein</topology>
    </subcellularLocation>
</comment>
<dbReference type="GO" id="GO:0005886">
    <property type="term" value="C:plasma membrane"/>
    <property type="evidence" value="ECO:0007669"/>
    <property type="project" value="UniProtKB-SubCell"/>
</dbReference>
<evidence type="ECO:0000256" key="8">
    <source>
        <dbReference type="ARBA" id="ARBA00022982"/>
    </source>
</evidence>
<keyword evidence="5" id="KW-0349">Heme</keyword>
<dbReference type="STRING" id="1736691.SAMN06295964_3130"/>
<dbReference type="NCBIfam" id="TIGR00203">
    <property type="entry name" value="cydB"/>
    <property type="match status" value="1"/>
</dbReference>
<protein>
    <submittedName>
        <fullName evidence="13">Cytochrome bd-I ubiquinol oxidase subunit 2 apoprotein</fullName>
    </submittedName>
</protein>
<keyword evidence="14" id="KW-1185">Reference proteome</keyword>
<feature type="transmembrane region" description="Helical" evidence="12">
    <location>
        <begin position="194"/>
        <end position="215"/>
    </location>
</feature>
<keyword evidence="11 12" id="KW-0472">Membrane</keyword>
<keyword evidence="9 12" id="KW-1133">Transmembrane helix</keyword>